<sequence>MSDSSPFEKLPSELKTMILRGLESPQDIQSFIRADSHMLSIFLEHRDHVLRPLRQDLCHPLTGKNLGLVMVACRLRQTEDEFKRLTRAQVAKKMQPIMKTLSQPLLTTGLSLGLLCALFQLLHELEFFTSSYSRQAWENMQNMADKEAEDDLNARLIVCKPRVPLLLSNKEKQHIQIAYLLFEAYRNTLAFNTSLLQQVELDHDIQDSILAPFEICCSDGPWEVRAFQLMTDLIIQSQSSWASILAQKMFLDNYKSGNLYREARMTISDLSPISAHKGFITY</sequence>
<name>A0A8H4JVN5_9HYPO</name>
<reference evidence="1" key="1">
    <citation type="submission" date="2020-01" db="EMBL/GenBank/DDBJ databases">
        <title>Identification and distribution of gene clusters putatively required for synthesis of sphingolipid metabolism inhibitors in phylogenetically diverse species of the filamentous fungus Fusarium.</title>
        <authorList>
            <person name="Kim H.-S."/>
            <person name="Busman M."/>
            <person name="Brown D.W."/>
            <person name="Divon H."/>
            <person name="Uhlig S."/>
            <person name="Proctor R.H."/>
        </authorList>
    </citation>
    <scope>NUCLEOTIDE SEQUENCE</scope>
    <source>
        <strain evidence="1">NRRL 53441</strain>
    </source>
</reference>
<dbReference type="Proteomes" id="UP000605986">
    <property type="component" value="Unassembled WGS sequence"/>
</dbReference>
<evidence type="ECO:0000313" key="1">
    <source>
        <dbReference type="EMBL" id="KAF4437814.1"/>
    </source>
</evidence>
<gene>
    <name evidence="1" type="ORF">F53441_12955</name>
</gene>
<accession>A0A8H4JVN5</accession>
<organism evidence="1 2">
    <name type="scientific">Fusarium austroafricanum</name>
    <dbReference type="NCBI Taxonomy" id="2364996"/>
    <lineage>
        <taxon>Eukaryota</taxon>
        <taxon>Fungi</taxon>
        <taxon>Dikarya</taxon>
        <taxon>Ascomycota</taxon>
        <taxon>Pezizomycotina</taxon>
        <taxon>Sordariomycetes</taxon>
        <taxon>Hypocreomycetidae</taxon>
        <taxon>Hypocreales</taxon>
        <taxon>Nectriaceae</taxon>
        <taxon>Fusarium</taxon>
        <taxon>Fusarium concolor species complex</taxon>
    </lineage>
</organism>
<protein>
    <submittedName>
        <fullName evidence="1">Uncharacterized protein</fullName>
    </submittedName>
</protein>
<keyword evidence="2" id="KW-1185">Reference proteome</keyword>
<dbReference type="EMBL" id="JAADJG010000747">
    <property type="protein sequence ID" value="KAF4437814.1"/>
    <property type="molecule type" value="Genomic_DNA"/>
</dbReference>
<dbReference type="OrthoDB" id="5074856at2759"/>
<proteinExistence type="predicted"/>
<evidence type="ECO:0000313" key="2">
    <source>
        <dbReference type="Proteomes" id="UP000605986"/>
    </source>
</evidence>
<comment type="caution">
    <text evidence="1">The sequence shown here is derived from an EMBL/GenBank/DDBJ whole genome shotgun (WGS) entry which is preliminary data.</text>
</comment>
<dbReference type="AlphaFoldDB" id="A0A8H4JVN5"/>